<gene>
    <name evidence="6 7" type="primary">rlmF</name>
    <name evidence="7" type="ORF">GCM10009430_21690</name>
</gene>
<dbReference type="PANTHER" id="PTHR13393">
    <property type="entry name" value="SAM-DEPENDENT METHYLTRANSFERASE"/>
    <property type="match status" value="1"/>
</dbReference>
<comment type="caution">
    <text evidence="7">The sequence shown here is derived from an EMBL/GenBank/DDBJ whole genome shotgun (WGS) entry which is preliminary data.</text>
</comment>
<dbReference type="InterPro" id="IPR016909">
    <property type="entry name" value="rRNA_lsu_MeTfrase_F"/>
</dbReference>
<evidence type="ECO:0000313" key="8">
    <source>
        <dbReference type="Proteomes" id="UP001501758"/>
    </source>
</evidence>
<name>A0ABN1ITC6_9FLAO</name>
<dbReference type="Proteomes" id="UP001501758">
    <property type="component" value="Unassembled WGS sequence"/>
</dbReference>
<dbReference type="InterPro" id="IPR010286">
    <property type="entry name" value="METTL16/RlmF"/>
</dbReference>
<dbReference type="InterPro" id="IPR029063">
    <property type="entry name" value="SAM-dependent_MTases_sf"/>
</dbReference>
<keyword evidence="5 6" id="KW-0949">S-adenosyl-L-methionine</keyword>
<evidence type="ECO:0000313" key="7">
    <source>
        <dbReference type="EMBL" id="GAA0720958.1"/>
    </source>
</evidence>
<comment type="similarity">
    <text evidence="6">Belongs to the methyltransferase superfamily. METTL16/RlmF family.</text>
</comment>
<comment type="function">
    <text evidence="6">Specifically methylates the adenine in position 1618 of 23S rRNA.</text>
</comment>
<dbReference type="EMBL" id="BAAAGE010000002">
    <property type="protein sequence ID" value="GAA0720958.1"/>
    <property type="molecule type" value="Genomic_DNA"/>
</dbReference>
<dbReference type="PANTHER" id="PTHR13393:SF0">
    <property type="entry name" value="RNA N6-ADENOSINE-METHYLTRANSFERASE METTL16"/>
    <property type="match status" value="1"/>
</dbReference>
<keyword evidence="4 6" id="KW-0808">Transferase</keyword>
<dbReference type="NCBIfam" id="NF008725">
    <property type="entry name" value="PRK11727.1"/>
    <property type="match status" value="1"/>
</dbReference>
<comment type="subcellular location">
    <subcellularLocation>
        <location evidence="6">Cytoplasm</location>
    </subcellularLocation>
</comment>
<dbReference type="EC" id="2.1.1.181" evidence="6"/>
<accession>A0ABN1ITC6</accession>
<sequence>MHSNNIHNSPYNFDKLCIANNGLTKYVIFNPKGSWTIDFSDPKSVKELNRAILIHHYNLKDWDIPEGYLCPPIPGRAEYIHHIADLIEYKNINAPIKGLDIGVGANCIYPILGSQIYNWKMVGSDINPTAISSARNNIKLTPNLDKKIEIRHQTDNTFIFENIIKTNEYYHFTMCNPPFHSSEQEATKGTLRKLKNLKIKESNLNFGGQANELWCNGGEALFIKRMIKQSISYRNQVAWFTSLVSKKENLKKIYKQLDKLKANYKTVDMPIGNKISRFIAWKFPEI</sequence>
<keyword evidence="1 6" id="KW-0963">Cytoplasm</keyword>
<dbReference type="Pfam" id="PF05971">
    <property type="entry name" value="Methyltransf_10"/>
    <property type="match status" value="1"/>
</dbReference>
<reference evidence="7 8" key="1">
    <citation type="journal article" date="2019" name="Int. J. Syst. Evol. Microbiol.">
        <title>The Global Catalogue of Microorganisms (GCM) 10K type strain sequencing project: providing services to taxonomists for standard genome sequencing and annotation.</title>
        <authorList>
            <consortium name="The Broad Institute Genomics Platform"/>
            <consortium name="The Broad Institute Genome Sequencing Center for Infectious Disease"/>
            <person name="Wu L."/>
            <person name="Ma J."/>
        </authorList>
    </citation>
    <scope>NUCLEOTIDE SEQUENCE [LARGE SCALE GENOMIC DNA]</scope>
    <source>
        <strain evidence="7 8">JCM 15974</strain>
    </source>
</reference>
<dbReference type="CDD" id="cd02440">
    <property type="entry name" value="AdoMet_MTases"/>
    <property type="match status" value="1"/>
</dbReference>
<dbReference type="SUPFAM" id="SSF53335">
    <property type="entry name" value="S-adenosyl-L-methionine-dependent methyltransferases"/>
    <property type="match status" value="1"/>
</dbReference>
<evidence type="ECO:0000256" key="3">
    <source>
        <dbReference type="ARBA" id="ARBA00022603"/>
    </source>
</evidence>
<proteinExistence type="inferred from homology"/>
<dbReference type="RefSeq" id="WP_343912332.1">
    <property type="nucleotide sequence ID" value="NZ_BAAAGE010000002.1"/>
</dbReference>
<dbReference type="HAMAP" id="MF_01848">
    <property type="entry name" value="23SrRNA_methyltr_F"/>
    <property type="match status" value="1"/>
</dbReference>
<evidence type="ECO:0000256" key="2">
    <source>
        <dbReference type="ARBA" id="ARBA00022552"/>
    </source>
</evidence>
<evidence type="ECO:0000256" key="4">
    <source>
        <dbReference type="ARBA" id="ARBA00022679"/>
    </source>
</evidence>
<evidence type="ECO:0000256" key="1">
    <source>
        <dbReference type="ARBA" id="ARBA00022490"/>
    </source>
</evidence>
<comment type="catalytic activity">
    <reaction evidence="6">
        <text>adenosine(1618) in 23S rRNA + S-adenosyl-L-methionine = N(6)-methyladenosine(1618) in 23S rRNA + S-adenosyl-L-homocysteine + H(+)</text>
        <dbReference type="Rhea" id="RHEA:16497"/>
        <dbReference type="Rhea" id="RHEA-COMP:10229"/>
        <dbReference type="Rhea" id="RHEA-COMP:10231"/>
        <dbReference type="ChEBI" id="CHEBI:15378"/>
        <dbReference type="ChEBI" id="CHEBI:57856"/>
        <dbReference type="ChEBI" id="CHEBI:59789"/>
        <dbReference type="ChEBI" id="CHEBI:74411"/>
        <dbReference type="ChEBI" id="CHEBI:74449"/>
        <dbReference type="EC" id="2.1.1.181"/>
    </reaction>
</comment>
<dbReference type="Gene3D" id="3.40.50.150">
    <property type="entry name" value="Vaccinia Virus protein VP39"/>
    <property type="match status" value="1"/>
</dbReference>
<protein>
    <recommendedName>
        <fullName evidence="6">Ribosomal RNA large subunit methyltransferase F</fullName>
        <ecNumber evidence="6">2.1.1.181</ecNumber>
    </recommendedName>
    <alternativeName>
        <fullName evidence="6">23S rRNA mA1618 methyltransferase</fullName>
    </alternativeName>
    <alternativeName>
        <fullName evidence="6">rRNA adenine N-6-methyltransferase</fullName>
    </alternativeName>
</protein>
<organism evidence="7 8">
    <name type="scientific">Aquimarina litoralis</name>
    <dbReference type="NCBI Taxonomy" id="584605"/>
    <lineage>
        <taxon>Bacteria</taxon>
        <taxon>Pseudomonadati</taxon>
        <taxon>Bacteroidota</taxon>
        <taxon>Flavobacteriia</taxon>
        <taxon>Flavobacteriales</taxon>
        <taxon>Flavobacteriaceae</taxon>
        <taxon>Aquimarina</taxon>
    </lineage>
</organism>
<dbReference type="PIRSF" id="PIRSF029038">
    <property type="entry name" value="Mtase_YbiN_prd"/>
    <property type="match status" value="1"/>
</dbReference>
<evidence type="ECO:0000256" key="6">
    <source>
        <dbReference type="HAMAP-Rule" id="MF_01848"/>
    </source>
</evidence>
<keyword evidence="2 6" id="KW-0698">rRNA processing</keyword>
<evidence type="ECO:0000256" key="5">
    <source>
        <dbReference type="ARBA" id="ARBA00022691"/>
    </source>
</evidence>
<keyword evidence="8" id="KW-1185">Reference proteome</keyword>
<keyword evidence="3 6" id="KW-0489">Methyltransferase</keyword>